<name>A0ABY9QZS3_9BACT</name>
<accession>A0ABY9QZS3</accession>
<organism evidence="2 3">
    <name type="scientific">Nitratidesulfovibrio liaohensis</name>
    <dbReference type="NCBI Taxonomy" id="2604158"/>
    <lineage>
        <taxon>Bacteria</taxon>
        <taxon>Pseudomonadati</taxon>
        <taxon>Thermodesulfobacteriota</taxon>
        <taxon>Desulfovibrionia</taxon>
        <taxon>Desulfovibrionales</taxon>
        <taxon>Desulfovibrionaceae</taxon>
        <taxon>Nitratidesulfovibrio</taxon>
    </lineage>
</organism>
<feature type="region of interest" description="Disordered" evidence="1">
    <location>
        <begin position="1"/>
        <end position="34"/>
    </location>
</feature>
<proteinExistence type="predicted"/>
<sequence length="87" mass="9831">MQDDVEHLLKRHQDAMERHERTMREAERKRRSEEERLEQAYAALRQRLAVQPDPDAGDVVLPPPPGMAGPSQGTFGGLLGSLRALLF</sequence>
<evidence type="ECO:0000313" key="2">
    <source>
        <dbReference type="EMBL" id="WMW64847.1"/>
    </source>
</evidence>
<dbReference type="Proteomes" id="UP001180616">
    <property type="component" value="Chromosome"/>
</dbReference>
<evidence type="ECO:0000256" key="1">
    <source>
        <dbReference type="SAM" id="MobiDB-lite"/>
    </source>
</evidence>
<protein>
    <submittedName>
        <fullName evidence="2">Uncharacterized protein</fullName>
    </submittedName>
</protein>
<gene>
    <name evidence="2" type="ORF">KPS_002914</name>
</gene>
<evidence type="ECO:0000313" key="3">
    <source>
        <dbReference type="Proteomes" id="UP001180616"/>
    </source>
</evidence>
<feature type="region of interest" description="Disordered" evidence="1">
    <location>
        <begin position="51"/>
        <end position="74"/>
    </location>
</feature>
<keyword evidence="3" id="KW-1185">Reference proteome</keyword>
<dbReference type="EMBL" id="CP133659">
    <property type="protein sequence ID" value="WMW64847.1"/>
    <property type="molecule type" value="Genomic_DNA"/>
</dbReference>
<reference evidence="2" key="1">
    <citation type="submission" date="2023-09" db="EMBL/GenBank/DDBJ databases">
        <authorList>
            <consortium name="CW5 consortium"/>
            <person name="Lu C.-W."/>
        </authorList>
    </citation>
    <scope>NUCLEOTIDE SEQUENCE</scope>
    <source>
        <strain evidence="2">KPS</strain>
    </source>
</reference>
<dbReference type="RefSeq" id="WP_309540910.1">
    <property type="nucleotide sequence ID" value="NZ_CP133659.1"/>
</dbReference>